<comment type="caution">
    <text evidence="6">The sequence shown here is derived from an EMBL/GenBank/DDBJ whole genome shotgun (WGS) entry which is preliminary data.</text>
</comment>
<protein>
    <recommendedName>
        <fullName evidence="5">Inner membrane-spanning protein YciB</fullName>
    </recommendedName>
</protein>
<evidence type="ECO:0000256" key="4">
    <source>
        <dbReference type="ARBA" id="ARBA00023136"/>
    </source>
</evidence>
<feature type="transmembrane region" description="Helical" evidence="5">
    <location>
        <begin position="105"/>
        <end position="120"/>
    </location>
</feature>
<comment type="similarity">
    <text evidence="5">Belongs to the YciB family.</text>
</comment>
<dbReference type="AlphaFoldDB" id="A0A6L5Z193"/>
<dbReference type="HAMAP" id="MF_00189">
    <property type="entry name" value="YciB"/>
    <property type="match status" value="1"/>
</dbReference>
<feature type="transmembrane region" description="Helical" evidence="5">
    <location>
        <begin position="170"/>
        <end position="188"/>
    </location>
</feature>
<keyword evidence="7" id="KW-1185">Reference proteome</keyword>
<keyword evidence="4 5" id="KW-0472">Membrane</keyword>
<dbReference type="InterPro" id="IPR006008">
    <property type="entry name" value="YciB"/>
</dbReference>
<evidence type="ECO:0000256" key="3">
    <source>
        <dbReference type="ARBA" id="ARBA00022989"/>
    </source>
</evidence>
<dbReference type="Pfam" id="PF04279">
    <property type="entry name" value="IspA"/>
    <property type="match status" value="1"/>
</dbReference>
<keyword evidence="5" id="KW-0997">Cell inner membrane</keyword>
<comment type="function">
    <text evidence="5">Plays a role in cell envelope biogenesis, maintenance of cell envelope integrity and membrane homeostasis.</text>
</comment>
<accession>A0A6L5Z193</accession>
<sequence length="202" mass="22493">MSGMAAKELNPLVKVALELGPVAVYFLAYQLFQDSPVEIGGRSYGAVVAATAVFVPLMLASLGVSWALTRSLPRMSVFTAIVVVVFGGLTVWLNDDTFTKMRPTVVYGLFALILGVGLWGQGRSYLQYLMGPVMPLSDEGWLAFTRNWVVFFVFMSVFNEFVWRVLGEEAWIWLDSFGQFLLTVGFLATQYPLLRKHMPEDG</sequence>
<feature type="transmembrane region" description="Helical" evidence="5">
    <location>
        <begin position="44"/>
        <end position="68"/>
    </location>
</feature>
<feature type="transmembrane region" description="Helical" evidence="5">
    <location>
        <begin position="12"/>
        <end position="32"/>
    </location>
</feature>
<evidence type="ECO:0000256" key="1">
    <source>
        <dbReference type="ARBA" id="ARBA00022475"/>
    </source>
</evidence>
<evidence type="ECO:0000313" key="6">
    <source>
        <dbReference type="EMBL" id="MSU90079.1"/>
    </source>
</evidence>
<dbReference type="PANTHER" id="PTHR36917:SF1">
    <property type="entry name" value="INNER MEMBRANE-SPANNING PROTEIN YCIB"/>
    <property type="match status" value="1"/>
</dbReference>
<evidence type="ECO:0000256" key="5">
    <source>
        <dbReference type="HAMAP-Rule" id="MF_00189"/>
    </source>
</evidence>
<name>A0A6L5Z193_9RHOB</name>
<gene>
    <name evidence="5" type="primary">yciB</name>
    <name evidence="6" type="ORF">GE300_10705</name>
</gene>
<keyword evidence="3 5" id="KW-1133">Transmembrane helix</keyword>
<reference evidence="6 7" key="1">
    <citation type="submission" date="2019-10" db="EMBL/GenBank/DDBJ databases">
        <title>Cognatihalovulum marinum gen. nov. sp. nov., a new member of the family Rhodobacteraceae isolated from deep seawater of the Northwest Indian Ocean.</title>
        <authorList>
            <person name="Ruan C."/>
            <person name="Wang J."/>
            <person name="Zheng X."/>
            <person name="Song L."/>
            <person name="Zhu Y."/>
            <person name="Huang Y."/>
            <person name="Lu Z."/>
            <person name="Du W."/>
            <person name="Huang L."/>
            <person name="Dai X."/>
        </authorList>
    </citation>
    <scope>NUCLEOTIDE SEQUENCE [LARGE SCALE GENOMIC DNA]</scope>
    <source>
        <strain evidence="6 7">2CG4</strain>
    </source>
</reference>
<organism evidence="6 7">
    <name type="scientific">Halovulum marinum</name>
    <dbReference type="NCBI Taxonomy" id="2662447"/>
    <lineage>
        <taxon>Bacteria</taxon>
        <taxon>Pseudomonadati</taxon>
        <taxon>Pseudomonadota</taxon>
        <taxon>Alphaproteobacteria</taxon>
        <taxon>Rhodobacterales</taxon>
        <taxon>Paracoccaceae</taxon>
        <taxon>Halovulum</taxon>
    </lineage>
</organism>
<keyword evidence="2 5" id="KW-0812">Transmembrane</keyword>
<dbReference type="GO" id="GO:0005886">
    <property type="term" value="C:plasma membrane"/>
    <property type="evidence" value="ECO:0007669"/>
    <property type="project" value="UniProtKB-SubCell"/>
</dbReference>
<comment type="subcellular location">
    <subcellularLocation>
        <location evidence="5">Cell inner membrane</location>
        <topology evidence="5">Multi-pass membrane protein</topology>
    </subcellularLocation>
</comment>
<dbReference type="Proteomes" id="UP000474957">
    <property type="component" value="Unassembled WGS sequence"/>
</dbReference>
<evidence type="ECO:0000313" key="7">
    <source>
        <dbReference type="Proteomes" id="UP000474957"/>
    </source>
</evidence>
<dbReference type="PANTHER" id="PTHR36917">
    <property type="entry name" value="INTRACELLULAR SEPTATION PROTEIN A-RELATED"/>
    <property type="match status" value="1"/>
</dbReference>
<proteinExistence type="inferred from homology"/>
<dbReference type="EMBL" id="WIND01000007">
    <property type="protein sequence ID" value="MSU90079.1"/>
    <property type="molecule type" value="Genomic_DNA"/>
</dbReference>
<feature type="transmembrane region" description="Helical" evidence="5">
    <location>
        <begin position="75"/>
        <end position="93"/>
    </location>
</feature>
<feature type="transmembrane region" description="Helical" evidence="5">
    <location>
        <begin position="141"/>
        <end position="158"/>
    </location>
</feature>
<evidence type="ECO:0000256" key="2">
    <source>
        <dbReference type="ARBA" id="ARBA00022692"/>
    </source>
</evidence>
<keyword evidence="1 5" id="KW-1003">Cell membrane</keyword>